<name>A0AC59HSR7_ENTFL</name>
<organism evidence="1 2">
    <name type="scientific">Enterococcus faecalis</name>
    <name type="common">Streptococcus faecalis</name>
    <dbReference type="NCBI Taxonomy" id="1351"/>
    <lineage>
        <taxon>Bacteria</taxon>
        <taxon>Bacillati</taxon>
        <taxon>Bacillota</taxon>
        <taxon>Bacilli</taxon>
        <taxon>Lactobacillales</taxon>
        <taxon>Enterococcaceae</taxon>
        <taxon>Enterococcus</taxon>
    </lineage>
</organism>
<dbReference type="EMBL" id="AP026729">
    <property type="protein sequence ID" value="BDQ62703.1"/>
    <property type="molecule type" value="Genomic_DNA"/>
</dbReference>
<gene>
    <name evidence="1" type="ORF">EfsSVR2332_27810</name>
</gene>
<evidence type="ECO:0000313" key="2">
    <source>
        <dbReference type="Proteomes" id="UP001317613"/>
    </source>
</evidence>
<proteinExistence type="predicted"/>
<reference evidence="1" key="1">
    <citation type="submission" date="2022-08" db="EMBL/GenBank/DDBJ databases">
        <title>Molecular epidemiological analysis of five strains of VanD-type vancomycin-resistant Enterococcus faecalis.</title>
        <authorList>
            <person name="Mimura K."/>
            <person name="Hashimoto Y."/>
            <person name="Tomita H."/>
        </authorList>
    </citation>
    <scope>NUCLEOTIDE SEQUENCE</scope>
    <source>
        <strain evidence="1">SVR2332</strain>
    </source>
</reference>
<accession>A0AC59HSR7</accession>
<protein>
    <submittedName>
        <fullName evidence="1">ABC transporter permease</fullName>
    </submittedName>
</protein>
<sequence length="241" mass="27031">MKFNITGYVSYNLKRLITRGYLPLGLMISILPASIMCYIILVNSAPFTIKHISNFYCMLGITAMVLQSTYLINNDFSYKTISLIYNSKENRLGYIIGNILISIFVGAIFSAIGIILFIISKYLGVPGELEIIFLLGFILDVILVIVIYFLCGYCLFLSGFRSGAVYGILILFLLFIPNLLSNIVYGYSNPFLSAVVENFPGYYLPITVGSNVFTLLQYIISLITIFVLFTVVLKKSLRVEV</sequence>
<evidence type="ECO:0000313" key="1">
    <source>
        <dbReference type="EMBL" id="BDQ62703.1"/>
    </source>
</evidence>
<dbReference type="Proteomes" id="UP001317613">
    <property type="component" value="Chromosome"/>
</dbReference>